<name>A0A4V1RHU9_9HYPH</name>
<sequence>MNISRTAVPLRAGCQTFTWEMLGAVWRDRPDELLASIAAAGYSGVEITDTMIGDYAGKPQAFGRALDRHGLTLVAFACGSASGFTEEAALSQDLAMAERAADFTAAFPGALLSFGSATVMSEGPRDAKFATAAQFYEEAAERGRAAGVDVAVHPSSHHDTLLLTRADYDALFALLDPQRVGWVPDTGHILRGGQDIFDTLRTYRDRIRYLHLKDVDAAGQWQMLGAGVCNTRAVVDIVAAAPRFNGWLVLEEESEEARRDPAKAVGKNRDALRDLGV</sequence>
<dbReference type="Gene3D" id="3.20.20.150">
    <property type="entry name" value="Divalent-metal-dependent TIM barrel enzymes"/>
    <property type="match status" value="1"/>
</dbReference>
<keyword evidence="2" id="KW-0413">Isomerase</keyword>
<evidence type="ECO:0000259" key="1">
    <source>
        <dbReference type="Pfam" id="PF01261"/>
    </source>
</evidence>
<reference evidence="2 3" key="2">
    <citation type="submission" date="2019-02" db="EMBL/GenBank/DDBJ databases">
        <title>'Lichenibacterium ramalinii' gen. nov. sp. nov., 'Lichenibacterium minor' gen. nov. sp. nov.</title>
        <authorList>
            <person name="Pankratov T."/>
        </authorList>
    </citation>
    <scope>NUCLEOTIDE SEQUENCE [LARGE SCALE GENOMIC DNA]</scope>
    <source>
        <strain evidence="2 3">RmlP001</strain>
    </source>
</reference>
<dbReference type="AlphaFoldDB" id="A0A4V1RHU9"/>
<proteinExistence type="predicted"/>
<dbReference type="Pfam" id="PF01261">
    <property type="entry name" value="AP_endonuc_2"/>
    <property type="match status" value="1"/>
</dbReference>
<reference evidence="2 3" key="1">
    <citation type="submission" date="2018-09" db="EMBL/GenBank/DDBJ databases">
        <authorList>
            <person name="Grouzdev D.S."/>
            <person name="Krutkina M.S."/>
        </authorList>
    </citation>
    <scope>NUCLEOTIDE SEQUENCE [LARGE SCALE GENOMIC DNA]</scope>
    <source>
        <strain evidence="2 3">RmlP001</strain>
    </source>
</reference>
<dbReference type="SUPFAM" id="SSF51658">
    <property type="entry name" value="Xylose isomerase-like"/>
    <property type="match status" value="1"/>
</dbReference>
<evidence type="ECO:0000313" key="2">
    <source>
        <dbReference type="EMBL" id="RYB01307.1"/>
    </source>
</evidence>
<dbReference type="GO" id="GO:0016853">
    <property type="term" value="F:isomerase activity"/>
    <property type="evidence" value="ECO:0007669"/>
    <property type="project" value="UniProtKB-KW"/>
</dbReference>
<feature type="domain" description="Xylose isomerase-like TIM barrel" evidence="1">
    <location>
        <begin position="35"/>
        <end position="274"/>
    </location>
</feature>
<dbReference type="InterPro" id="IPR036237">
    <property type="entry name" value="Xyl_isomerase-like_sf"/>
</dbReference>
<dbReference type="PANTHER" id="PTHR12110:SF41">
    <property type="entry name" value="INOSOSE DEHYDRATASE"/>
    <property type="match status" value="1"/>
</dbReference>
<comment type="caution">
    <text evidence="2">The sequence shown here is derived from an EMBL/GenBank/DDBJ whole genome shotgun (WGS) entry which is preliminary data.</text>
</comment>
<accession>A0A4V1RHU9</accession>
<evidence type="ECO:0000313" key="3">
    <source>
        <dbReference type="Proteomes" id="UP000289411"/>
    </source>
</evidence>
<dbReference type="PANTHER" id="PTHR12110">
    <property type="entry name" value="HYDROXYPYRUVATE ISOMERASE"/>
    <property type="match status" value="1"/>
</dbReference>
<organism evidence="2 3">
    <name type="scientific">Lichenibacterium ramalinae</name>
    <dbReference type="NCBI Taxonomy" id="2316527"/>
    <lineage>
        <taxon>Bacteria</taxon>
        <taxon>Pseudomonadati</taxon>
        <taxon>Pseudomonadota</taxon>
        <taxon>Alphaproteobacteria</taxon>
        <taxon>Hyphomicrobiales</taxon>
        <taxon>Lichenihabitantaceae</taxon>
        <taxon>Lichenibacterium</taxon>
    </lineage>
</organism>
<dbReference type="InterPro" id="IPR013022">
    <property type="entry name" value="Xyl_isomerase-like_TIM-brl"/>
</dbReference>
<gene>
    <name evidence="2" type="ORF">D3272_26845</name>
</gene>
<dbReference type="Proteomes" id="UP000289411">
    <property type="component" value="Unassembled WGS sequence"/>
</dbReference>
<dbReference type="EMBL" id="QYBC01000054">
    <property type="protein sequence ID" value="RYB01307.1"/>
    <property type="molecule type" value="Genomic_DNA"/>
</dbReference>
<keyword evidence="3" id="KW-1185">Reference proteome</keyword>
<dbReference type="InterPro" id="IPR050312">
    <property type="entry name" value="IolE/XylAMocC-like"/>
</dbReference>
<protein>
    <submittedName>
        <fullName evidence="2">Sugar phosphate isomerase/epimerase</fullName>
    </submittedName>
</protein>
<dbReference type="OrthoDB" id="9804047at2"/>
<dbReference type="RefSeq" id="WP_129222310.1">
    <property type="nucleotide sequence ID" value="NZ_QYBC01000054.1"/>
</dbReference>